<accession>A0ABW8YY58</accession>
<dbReference type="PANTHER" id="PTHR42878:SF15">
    <property type="entry name" value="BACTERIOPHYTOCHROME"/>
    <property type="match status" value="1"/>
</dbReference>
<comment type="caution">
    <text evidence="8">The sequence shown here is derived from an EMBL/GenBank/DDBJ whole genome shotgun (WGS) entry which is preliminary data.</text>
</comment>
<keyword evidence="6" id="KW-0175">Coiled coil</keyword>
<evidence type="ECO:0000256" key="3">
    <source>
        <dbReference type="ARBA" id="ARBA00022553"/>
    </source>
</evidence>
<dbReference type="RefSeq" id="WP_408085276.1">
    <property type="nucleotide sequence ID" value="NZ_JBELPZ010000011.1"/>
</dbReference>
<evidence type="ECO:0000313" key="9">
    <source>
        <dbReference type="Proteomes" id="UP001629156"/>
    </source>
</evidence>
<dbReference type="SUPFAM" id="SSF55874">
    <property type="entry name" value="ATPase domain of HSP90 chaperone/DNA topoisomerase II/histidine kinase"/>
    <property type="match status" value="1"/>
</dbReference>
<proteinExistence type="predicted"/>
<dbReference type="PRINTS" id="PR00344">
    <property type="entry name" value="BCTRLSENSOR"/>
</dbReference>
<gene>
    <name evidence="8" type="ORF">ABS766_11345</name>
</gene>
<evidence type="ECO:0000256" key="1">
    <source>
        <dbReference type="ARBA" id="ARBA00000085"/>
    </source>
</evidence>
<dbReference type="InterPro" id="IPR004358">
    <property type="entry name" value="Sig_transdc_His_kin-like_C"/>
</dbReference>
<dbReference type="PROSITE" id="PS50109">
    <property type="entry name" value="HIS_KIN"/>
    <property type="match status" value="1"/>
</dbReference>
<sequence length="349" mass="40298">MDKLLDRQIAKFLKEGQTNGMEEFLASVKSSYANYEDQIALLQRAMKLSSDELFAANEKLREESESLKEINKNLQKIIDSINPELSSVSATGFNPAEYIKQQAEEIVKMNQQRQKLLSNLETQNQELNDYAHMVSHDLKSPLRTINTLVSWVISDNREKLDAESINSLNLILLNIEKMEMLISGILKYSSIDKLESENRMVDFNNIVEDVLQSIITPTNIEVKINNRLPKIYGNHFRFRQLFQNLIENAVKYNDKEKGIIEIGSTDRESEVLFYIKDNGKGIPKAYFDKIFNIFTKLDSQNHSSGVGLSIVKKIISFYGGKIWLESTENQQTTFFFTLPHTWNYQTWTI</sequence>
<dbReference type="Gene3D" id="3.30.565.10">
    <property type="entry name" value="Histidine kinase-like ATPase, C-terminal domain"/>
    <property type="match status" value="1"/>
</dbReference>
<dbReference type="PANTHER" id="PTHR42878">
    <property type="entry name" value="TWO-COMPONENT HISTIDINE KINASE"/>
    <property type="match status" value="1"/>
</dbReference>
<comment type="catalytic activity">
    <reaction evidence="1">
        <text>ATP + protein L-histidine = ADP + protein N-phospho-L-histidine.</text>
        <dbReference type="EC" id="2.7.13.3"/>
    </reaction>
</comment>
<dbReference type="EMBL" id="JBELPZ010000011">
    <property type="protein sequence ID" value="MFL9845014.1"/>
    <property type="molecule type" value="Genomic_DNA"/>
</dbReference>
<feature type="coiled-coil region" evidence="6">
    <location>
        <begin position="25"/>
        <end position="126"/>
    </location>
</feature>
<keyword evidence="3" id="KW-0597">Phosphoprotein</keyword>
<dbReference type="SMART" id="SM00387">
    <property type="entry name" value="HATPase_c"/>
    <property type="match status" value="1"/>
</dbReference>
<reference evidence="8 9" key="1">
    <citation type="submission" date="2024-06" db="EMBL/GenBank/DDBJ databases">
        <authorList>
            <person name="Kaempfer P."/>
            <person name="Viver T."/>
        </authorList>
    </citation>
    <scope>NUCLEOTIDE SEQUENCE [LARGE SCALE GENOMIC DNA]</scope>
    <source>
        <strain evidence="8 9">ST-119</strain>
    </source>
</reference>
<dbReference type="InterPro" id="IPR036097">
    <property type="entry name" value="HisK_dim/P_sf"/>
</dbReference>
<evidence type="ECO:0000256" key="4">
    <source>
        <dbReference type="ARBA" id="ARBA00022679"/>
    </source>
</evidence>
<keyword evidence="9" id="KW-1185">Reference proteome</keyword>
<evidence type="ECO:0000256" key="6">
    <source>
        <dbReference type="SAM" id="Coils"/>
    </source>
</evidence>
<feature type="domain" description="Histidine kinase" evidence="7">
    <location>
        <begin position="133"/>
        <end position="342"/>
    </location>
</feature>
<dbReference type="InterPro" id="IPR003661">
    <property type="entry name" value="HisK_dim/P_dom"/>
</dbReference>
<dbReference type="EC" id="2.7.13.3" evidence="2"/>
<dbReference type="Gene3D" id="1.10.287.130">
    <property type="match status" value="1"/>
</dbReference>
<dbReference type="Pfam" id="PF02518">
    <property type="entry name" value="HATPase_c"/>
    <property type="match status" value="1"/>
</dbReference>
<dbReference type="InterPro" id="IPR036890">
    <property type="entry name" value="HATPase_C_sf"/>
</dbReference>
<name>A0ABW8YY58_9FLAO</name>
<keyword evidence="8" id="KW-0547">Nucleotide-binding</keyword>
<dbReference type="SUPFAM" id="SSF47384">
    <property type="entry name" value="Homodimeric domain of signal transducing histidine kinase"/>
    <property type="match status" value="1"/>
</dbReference>
<evidence type="ECO:0000313" key="8">
    <source>
        <dbReference type="EMBL" id="MFL9845014.1"/>
    </source>
</evidence>
<keyword evidence="4" id="KW-0808">Transferase</keyword>
<dbReference type="InterPro" id="IPR003594">
    <property type="entry name" value="HATPase_dom"/>
</dbReference>
<keyword evidence="8" id="KW-0067">ATP-binding</keyword>
<organism evidence="8 9">
    <name type="scientific">Flavobacterium rhizosphaerae</name>
    <dbReference type="NCBI Taxonomy" id="3163298"/>
    <lineage>
        <taxon>Bacteria</taxon>
        <taxon>Pseudomonadati</taxon>
        <taxon>Bacteroidota</taxon>
        <taxon>Flavobacteriia</taxon>
        <taxon>Flavobacteriales</taxon>
        <taxon>Flavobacteriaceae</taxon>
        <taxon>Flavobacterium</taxon>
    </lineage>
</organism>
<dbReference type="CDD" id="cd00082">
    <property type="entry name" value="HisKA"/>
    <property type="match status" value="1"/>
</dbReference>
<dbReference type="GO" id="GO:0005524">
    <property type="term" value="F:ATP binding"/>
    <property type="evidence" value="ECO:0007669"/>
    <property type="project" value="UniProtKB-KW"/>
</dbReference>
<dbReference type="InterPro" id="IPR050351">
    <property type="entry name" value="BphY/WalK/GraS-like"/>
</dbReference>
<evidence type="ECO:0000256" key="2">
    <source>
        <dbReference type="ARBA" id="ARBA00012438"/>
    </source>
</evidence>
<protein>
    <recommendedName>
        <fullName evidence="2">histidine kinase</fullName>
        <ecNumber evidence="2">2.7.13.3</ecNumber>
    </recommendedName>
</protein>
<evidence type="ECO:0000259" key="7">
    <source>
        <dbReference type="PROSITE" id="PS50109"/>
    </source>
</evidence>
<keyword evidence="5" id="KW-0418">Kinase</keyword>
<dbReference type="Proteomes" id="UP001629156">
    <property type="component" value="Unassembled WGS sequence"/>
</dbReference>
<dbReference type="InterPro" id="IPR005467">
    <property type="entry name" value="His_kinase_dom"/>
</dbReference>
<evidence type="ECO:0000256" key="5">
    <source>
        <dbReference type="ARBA" id="ARBA00022777"/>
    </source>
</evidence>